<organism evidence="2 3">
    <name type="scientific">Streptosporangium pseudovulgare</name>
    <dbReference type="NCBI Taxonomy" id="35765"/>
    <lineage>
        <taxon>Bacteria</taxon>
        <taxon>Bacillati</taxon>
        <taxon>Actinomycetota</taxon>
        <taxon>Actinomycetes</taxon>
        <taxon>Streptosporangiales</taxon>
        <taxon>Streptosporangiaceae</taxon>
        <taxon>Streptosporangium</taxon>
    </lineage>
</organism>
<evidence type="ECO:0000313" key="3">
    <source>
        <dbReference type="Proteomes" id="UP000611554"/>
    </source>
</evidence>
<dbReference type="EMBL" id="BMQJ01000002">
    <property type="protein sequence ID" value="GGP84580.1"/>
    <property type="molecule type" value="Genomic_DNA"/>
</dbReference>
<feature type="region of interest" description="Disordered" evidence="1">
    <location>
        <begin position="39"/>
        <end position="82"/>
    </location>
</feature>
<comment type="caution">
    <text evidence="2">The sequence shown here is derived from an EMBL/GenBank/DDBJ whole genome shotgun (WGS) entry which is preliminary data.</text>
</comment>
<dbReference type="Proteomes" id="UP000611554">
    <property type="component" value="Unassembled WGS sequence"/>
</dbReference>
<proteinExistence type="predicted"/>
<feature type="region of interest" description="Disordered" evidence="1">
    <location>
        <begin position="1"/>
        <end position="20"/>
    </location>
</feature>
<name>A0ABQ2QJD5_9ACTN</name>
<protein>
    <submittedName>
        <fullName evidence="2">Uncharacterized protein</fullName>
    </submittedName>
</protein>
<keyword evidence="3" id="KW-1185">Reference proteome</keyword>
<evidence type="ECO:0000313" key="2">
    <source>
        <dbReference type="EMBL" id="GGP84580.1"/>
    </source>
</evidence>
<reference evidence="3" key="1">
    <citation type="journal article" date="2019" name="Int. J. Syst. Evol. Microbiol.">
        <title>The Global Catalogue of Microorganisms (GCM) 10K type strain sequencing project: providing services to taxonomists for standard genome sequencing and annotation.</title>
        <authorList>
            <consortium name="The Broad Institute Genomics Platform"/>
            <consortium name="The Broad Institute Genome Sequencing Center for Infectious Disease"/>
            <person name="Wu L."/>
            <person name="Ma J."/>
        </authorList>
    </citation>
    <scope>NUCLEOTIDE SEQUENCE [LARGE SCALE GENOMIC DNA]</scope>
    <source>
        <strain evidence="3">JCM 3115</strain>
    </source>
</reference>
<accession>A0ABQ2QJD5</accession>
<evidence type="ECO:0000256" key="1">
    <source>
        <dbReference type="SAM" id="MobiDB-lite"/>
    </source>
</evidence>
<gene>
    <name evidence="2" type="ORF">GCM10010140_12110</name>
</gene>
<sequence length="110" mass="11589">MSMARAMSPPPTRKVPVSGSPYATTARAVTQSGWADRITAAGTGGTWSCPKERARKPRAQATTDRWPRTAQSAGVAGRVRPSGTARMPVMSAMVPSWITAIGYASRRASA</sequence>